<evidence type="ECO:0000256" key="2">
    <source>
        <dbReference type="SAM" id="MobiDB-lite"/>
    </source>
</evidence>
<feature type="coiled-coil region" evidence="1">
    <location>
        <begin position="299"/>
        <end position="463"/>
    </location>
</feature>
<feature type="compositionally biased region" description="Basic and acidic residues" evidence="2">
    <location>
        <begin position="146"/>
        <end position="162"/>
    </location>
</feature>
<evidence type="ECO:0008006" key="5">
    <source>
        <dbReference type="Google" id="ProtNLM"/>
    </source>
</evidence>
<accession>A0A5D3AQ30</accession>
<dbReference type="EMBL" id="NIDF01000145">
    <property type="protein sequence ID" value="TYJ52271.1"/>
    <property type="molecule type" value="Genomic_DNA"/>
</dbReference>
<gene>
    <name evidence="3" type="ORF">B9479_007145</name>
</gene>
<comment type="caution">
    <text evidence="3">The sequence shown here is derived from an EMBL/GenBank/DDBJ whole genome shotgun (WGS) entry which is preliminary data.</text>
</comment>
<protein>
    <recommendedName>
        <fullName evidence="5">SWI5-dependent HO expression protein 3</fullName>
    </recommendedName>
</protein>
<feature type="compositionally biased region" description="Low complexity" evidence="2">
    <location>
        <begin position="171"/>
        <end position="185"/>
    </location>
</feature>
<keyword evidence="1" id="KW-0175">Coiled coil</keyword>
<feature type="compositionally biased region" description="Gly residues" evidence="2">
    <location>
        <begin position="64"/>
        <end position="74"/>
    </location>
</feature>
<sequence length="555" mass="60241">MSADTPSKIPVIRPLPHSRSTSSLGSHPQSPTSPLGGAMGRASPAPGTPILGVGGRRLSLVNGFGTGPGAGAGRGAHIRTRQGSKAGSISEVLEDDPAHLKAQIQSLKADLDSTKLRLLQAEASRATSPTLPDGSVGTPLAVSLVEEEKRGGRDSPLDHEPPTGKSGGSGSRPSSRPSSRGLPHSNGSYDLKVHADTPKDGRSRIPQAVVSHATALHPTPPISNSSRRNLSSPSPGPHSPLSDRYTTRSPYLAVDSPSPNPFPFSPPAHSTSSGLGRAFSPSPSPSSRKTSGSASTKVIDSLQTELLNTKTHLERVKSEVRAGQRRVEQLTRQKEDLQETKERMRVENEGLNNVIARKERLLQEVLERARTAESTFKEISSTRKALEQSTKKSLADMTAQLQEAKTREMKAEREAQSLKDGVQSLKDLWARDVKGVREEMKRAEEAERERREEDARKREEVLKLVETQASERAETENVARDALSKCAQLTELFEEHISGLKAEAEKNGKECQKANARAKDLAEELLRLRRLMRELPREELVAAAGWQPDILEEQP</sequence>
<feature type="compositionally biased region" description="Low complexity" evidence="2">
    <location>
        <begin position="276"/>
        <end position="297"/>
    </location>
</feature>
<feature type="compositionally biased region" description="Basic and acidic residues" evidence="2">
    <location>
        <begin position="191"/>
        <end position="203"/>
    </location>
</feature>
<feature type="compositionally biased region" description="Polar residues" evidence="2">
    <location>
        <begin position="18"/>
        <end position="33"/>
    </location>
</feature>
<reference evidence="3 4" key="1">
    <citation type="submission" date="2017-05" db="EMBL/GenBank/DDBJ databases">
        <title>The Genome Sequence of Tsuchiyaea wingfieldii DSM 27421.</title>
        <authorList>
            <person name="Cuomo C."/>
            <person name="Passer A."/>
            <person name="Billmyre B."/>
            <person name="Heitman J."/>
        </authorList>
    </citation>
    <scope>NUCLEOTIDE SEQUENCE [LARGE SCALE GENOMIC DNA]</scope>
    <source>
        <strain evidence="3 4">DSM 27421</strain>
    </source>
</reference>
<evidence type="ECO:0000313" key="4">
    <source>
        <dbReference type="Proteomes" id="UP000322245"/>
    </source>
</evidence>
<dbReference type="Proteomes" id="UP000322245">
    <property type="component" value="Unassembled WGS sequence"/>
</dbReference>
<feature type="region of interest" description="Disordered" evidence="2">
    <location>
        <begin position="146"/>
        <end position="297"/>
    </location>
</feature>
<name>A0A5D3AQ30_9TREE</name>
<feature type="compositionally biased region" description="Low complexity" evidence="2">
    <location>
        <begin position="222"/>
        <end position="233"/>
    </location>
</feature>
<keyword evidence="4" id="KW-1185">Reference proteome</keyword>
<proteinExistence type="predicted"/>
<feature type="region of interest" description="Disordered" evidence="2">
    <location>
        <begin position="1"/>
        <end position="88"/>
    </location>
</feature>
<organism evidence="3 4">
    <name type="scientific">Cryptococcus floricola</name>
    <dbReference type="NCBI Taxonomy" id="2591691"/>
    <lineage>
        <taxon>Eukaryota</taxon>
        <taxon>Fungi</taxon>
        <taxon>Dikarya</taxon>
        <taxon>Basidiomycota</taxon>
        <taxon>Agaricomycotina</taxon>
        <taxon>Tremellomycetes</taxon>
        <taxon>Tremellales</taxon>
        <taxon>Cryptococcaceae</taxon>
        <taxon>Cryptococcus</taxon>
    </lineage>
</organism>
<dbReference type="AlphaFoldDB" id="A0A5D3AQ30"/>
<feature type="coiled-coil region" evidence="1">
    <location>
        <begin position="504"/>
        <end position="531"/>
    </location>
</feature>
<evidence type="ECO:0000256" key="1">
    <source>
        <dbReference type="SAM" id="Coils"/>
    </source>
</evidence>
<evidence type="ECO:0000313" key="3">
    <source>
        <dbReference type="EMBL" id="TYJ52271.1"/>
    </source>
</evidence>